<evidence type="ECO:0000259" key="1">
    <source>
        <dbReference type="PROSITE" id="PS51186"/>
    </source>
</evidence>
<evidence type="ECO:0000313" key="3">
    <source>
        <dbReference type="Proteomes" id="UP000283880"/>
    </source>
</evidence>
<accession>A0A413F834</accession>
<dbReference type="SUPFAM" id="SSF55729">
    <property type="entry name" value="Acyl-CoA N-acyltransferases (Nat)"/>
    <property type="match status" value="1"/>
</dbReference>
<dbReference type="EMBL" id="QSBM01000026">
    <property type="protein sequence ID" value="RGX22877.1"/>
    <property type="molecule type" value="Genomic_DNA"/>
</dbReference>
<dbReference type="Gene3D" id="3.40.630.30">
    <property type="match status" value="1"/>
</dbReference>
<dbReference type="RefSeq" id="WP_007713269.1">
    <property type="nucleotide sequence ID" value="NZ_JAWRJJ010000215.1"/>
</dbReference>
<reference evidence="2 3" key="1">
    <citation type="submission" date="2018-08" db="EMBL/GenBank/DDBJ databases">
        <title>A genome reference for cultivated species of the human gut microbiota.</title>
        <authorList>
            <person name="Zou Y."/>
            <person name="Xue W."/>
            <person name="Luo G."/>
        </authorList>
    </citation>
    <scope>NUCLEOTIDE SEQUENCE [LARGE SCALE GENOMIC DNA]</scope>
    <source>
        <strain evidence="2 3">AF04-15</strain>
    </source>
</reference>
<dbReference type="GO" id="GO:0016747">
    <property type="term" value="F:acyltransferase activity, transferring groups other than amino-acyl groups"/>
    <property type="evidence" value="ECO:0007669"/>
    <property type="project" value="InterPro"/>
</dbReference>
<keyword evidence="2" id="KW-0808">Transferase</keyword>
<gene>
    <name evidence="2" type="ORF">DWV29_25050</name>
</gene>
<sequence>MIEYRRCREFTEEQLGGLFRSVGWYSGRFPERLKKAMGNSSRVISAWDGECLVGLIRGLDDGVWQASIDCLLVDPEYQGRKIASALLEMLLEDYRELLYVDVVPDEKRNVGFYLKHGFEVMEEGTAMQIRGKGWDCAEKPENSGIPHGTFHSAPGGFS</sequence>
<feature type="domain" description="N-acetyltransferase" evidence="1">
    <location>
        <begin position="2"/>
        <end position="141"/>
    </location>
</feature>
<dbReference type="OrthoDB" id="9775804at2"/>
<dbReference type="CDD" id="cd04301">
    <property type="entry name" value="NAT_SF"/>
    <property type="match status" value="1"/>
</dbReference>
<comment type="caution">
    <text evidence="2">The sequence shown here is derived from an EMBL/GenBank/DDBJ whole genome shotgun (WGS) entry which is preliminary data.</text>
</comment>
<organism evidence="2 3">
    <name type="scientific">Enterocloster asparagiformis</name>
    <dbReference type="NCBI Taxonomy" id="333367"/>
    <lineage>
        <taxon>Bacteria</taxon>
        <taxon>Bacillati</taxon>
        <taxon>Bacillota</taxon>
        <taxon>Clostridia</taxon>
        <taxon>Lachnospirales</taxon>
        <taxon>Lachnospiraceae</taxon>
        <taxon>Enterocloster</taxon>
    </lineage>
</organism>
<dbReference type="Proteomes" id="UP000283880">
    <property type="component" value="Unassembled WGS sequence"/>
</dbReference>
<dbReference type="Pfam" id="PF00583">
    <property type="entry name" value="Acetyltransf_1"/>
    <property type="match status" value="1"/>
</dbReference>
<dbReference type="PROSITE" id="PS51186">
    <property type="entry name" value="GNAT"/>
    <property type="match status" value="1"/>
</dbReference>
<protein>
    <submittedName>
        <fullName evidence="2">N-acetyltransferase</fullName>
    </submittedName>
</protein>
<dbReference type="InterPro" id="IPR000182">
    <property type="entry name" value="GNAT_dom"/>
</dbReference>
<dbReference type="AlphaFoldDB" id="A0A413F834"/>
<name>A0A413F834_9FIRM</name>
<evidence type="ECO:0000313" key="2">
    <source>
        <dbReference type="EMBL" id="RGX22877.1"/>
    </source>
</evidence>
<proteinExistence type="predicted"/>
<dbReference type="InterPro" id="IPR016181">
    <property type="entry name" value="Acyl_CoA_acyltransferase"/>
</dbReference>